<keyword evidence="3" id="KW-1185">Reference proteome</keyword>
<reference evidence="2 3" key="1">
    <citation type="journal article" date="2023" name="Microbiol. Resour. Announc.">
        <title>Complete Genome Sequence of Mycobacterium wuenschmanii, a novel Nontuberculous Mycobacterium Isolated from a captive population of Amazon Milk Frogs.</title>
        <authorList>
            <person name="Hicks J."/>
            <person name="Zeineldin M."/>
            <person name="Ward H."/>
            <person name="Wuenschmann A."/>
            <person name="Camp P."/>
            <person name="Farrell D."/>
            <person name="Lehman K."/>
            <person name="Thacker T."/>
            <person name="Cuthbert E."/>
        </authorList>
    </citation>
    <scope>NUCLEOTIDE SEQUENCE [LARGE SCALE GENOMIC DNA]</scope>
    <source>
        <strain evidence="2 3">Wuenschmanii</strain>
    </source>
</reference>
<feature type="signal peptide" evidence="1">
    <location>
        <begin position="1"/>
        <end position="29"/>
    </location>
</feature>
<gene>
    <name evidence="2" type="ORF">PT015_18540</name>
</gene>
<evidence type="ECO:0008006" key="4">
    <source>
        <dbReference type="Google" id="ProtNLM"/>
    </source>
</evidence>
<accession>A0ABY8VTC2</accession>
<keyword evidence="1" id="KW-0732">Signal</keyword>
<protein>
    <recommendedName>
        <fullName evidence="4">PPE family protein</fullName>
    </recommendedName>
</protein>
<name>A0ABY8VTC2_9MYCO</name>
<dbReference type="RefSeq" id="WP_285186391.1">
    <property type="nucleotide sequence ID" value="NZ_CP126981.1"/>
</dbReference>
<organism evidence="2 3">
    <name type="scientific">Candidatus Mycobacterium wuenschmannii</name>
    <dbReference type="NCBI Taxonomy" id="3027808"/>
    <lineage>
        <taxon>Bacteria</taxon>
        <taxon>Bacillati</taxon>
        <taxon>Actinomycetota</taxon>
        <taxon>Actinomycetes</taxon>
        <taxon>Mycobacteriales</taxon>
        <taxon>Mycobacteriaceae</taxon>
        <taxon>Mycobacterium</taxon>
    </lineage>
</organism>
<evidence type="ECO:0000313" key="2">
    <source>
        <dbReference type="EMBL" id="WIM86863.1"/>
    </source>
</evidence>
<dbReference type="EMBL" id="CP126981">
    <property type="protein sequence ID" value="WIM86863.1"/>
    <property type="molecule type" value="Genomic_DNA"/>
</dbReference>
<sequence length="606" mass="60334">MNRRLITAGLAATGGLLTTAFLQVAVAAAAPGDDAFTIGSYVFDPINAAGVEGFNPVYQLTTSPPLLELGGGTALGLPLATQNFDVYSPGGAELGSIQGNETVTNLFGFTNAEFTVAGVTAADGGDASSLPAIGSVYDAWNFGGGYENIYVATPGDDGTVTDTFITPTGQSYDLSSLFTFNAANPLNPGDAFTGLEAHGITGAPEAFTIAGTTLDPINSAGTEGFNTVAPLATTAPLLVIGGTSLGDPSNGGNDLATQIFDVYSGSGSSAAEIGTINTGVDVTNLLGLTNTQLIVTDVTPAGVGSADLPTVGSVYDALNFGGGFENVYTATPGALGSVTDNLVTPYGTINLTSLFENINVANPLNPADALTGLQAGDSAIGANAFTLDGLTFNPLTADFTQPGDFGLVTGEGFNPVYQLTGAAPLLNLGGGTPTLDLGFGPISLTLAQQDFNVYDGAGNAIGAIDTNDQVTNLLGLTNAEFTVTHLGDVLSVPGDSSSIADLIPAADGATLPAVGTVYDVLNLGGGVENIYTAIPGLDGAASTIHDILVTPLGNLDLGSLFGGIDATALLNPGDAFTAGLEALTNGLTEAGAGAATAFDPLSFLGL</sequence>
<dbReference type="Proteomes" id="UP001236585">
    <property type="component" value="Chromosome"/>
</dbReference>
<evidence type="ECO:0000256" key="1">
    <source>
        <dbReference type="SAM" id="SignalP"/>
    </source>
</evidence>
<evidence type="ECO:0000313" key="3">
    <source>
        <dbReference type="Proteomes" id="UP001236585"/>
    </source>
</evidence>
<feature type="chain" id="PRO_5045623316" description="PPE family protein" evidence="1">
    <location>
        <begin position="30"/>
        <end position="606"/>
    </location>
</feature>
<proteinExistence type="predicted"/>